<protein>
    <recommendedName>
        <fullName evidence="5">Phosphatidylserine decarboxylase</fullName>
    </recommendedName>
</protein>
<dbReference type="GO" id="GO:0004609">
    <property type="term" value="F:phosphatidylserine decarboxylase activity"/>
    <property type="evidence" value="ECO:0007669"/>
    <property type="project" value="InterPro"/>
</dbReference>
<evidence type="ECO:0000313" key="4">
    <source>
        <dbReference type="Proteomes" id="UP000054166"/>
    </source>
</evidence>
<dbReference type="PANTHER" id="PTHR10067">
    <property type="entry name" value="PHOSPHATIDYLSERINE DECARBOXYLASE"/>
    <property type="match status" value="1"/>
</dbReference>
<dbReference type="InterPro" id="IPR003817">
    <property type="entry name" value="PS_Dcarbxylase"/>
</dbReference>
<keyword evidence="1" id="KW-0210">Decarboxylase</keyword>
<evidence type="ECO:0008006" key="5">
    <source>
        <dbReference type="Google" id="ProtNLM"/>
    </source>
</evidence>
<dbReference type="AlphaFoldDB" id="A0A0C3EUC5"/>
<dbReference type="Proteomes" id="UP000054166">
    <property type="component" value="Unassembled WGS sequence"/>
</dbReference>
<dbReference type="GO" id="GO:0008654">
    <property type="term" value="P:phospholipid biosynthetic process"/>
    <property type="evidence" value="ECO:0007669"/>
    <property type="project" value="InterPro"/>
</dbReference>
<dbReference type="HOGENOM" id="CLU_043148_1_1_1"/>
<sequence length="367" mass="41956">MAHPNFKADFEKSFRQARSQGIPQFDEYNLYTFDDYLNYCERFLKWTPSENSDGRSVYNHICMFYFVIDTEPVSNYQNAIVPQSVDPSRWEWLTKWLISYANELGTFMDKPESMNADSLATFYKAPNYHMKDYPVPRGGWKTFNQFFARHIRPAARPIDEYGNFRVIVSPADSTFDGSWPIDEKSHVSLKGIPWNIVDLLKDSDYGERFKGGKFMHAFLAPYDYHRQHAPVRGKVLEAKVIPGMCYLEVIASGEKGQMKLEMRRKLEAPDDPGYQFLQARGLILIDNPEIGLVAVLPIGMCQVSSVVLSVNVGDEIEKGDEISYFQLGGSDIVVVFEARSNVTITAKESEHYNFGQTIATAEPLVRQ</sequence>
<accession>A0A0C3EUC5</accession>
<evidence type="ECO:0000256" key="1">
    <source>
        <dbReference type="ARBA" id="ARBA00022793"/>
    </source>
</evidence>
<dbReference type="Pfam" id="PF02666">
    <property type="entry name" value="PS_Dcarbxylase"/>
    <property type="match status" value="1"/>
</dbReference>
<dbReference type="STRING" id="765440.A0A0C3EUC5"/>
<evidence type="ECO:0000313" key="3">
    <source>
        <dbReference type="EMBL" id="KIM76105.1"/>
    </source>
</evidence>
<dbReference type="OrthoDB" id="5973539at2759"/>
<keyword evidence="2" id="KW-0456">Lyase</keyword>
<dbReference type="EMBL" id="KN833038">
    <property type="protein sequence ID" value="KIM76105.1"/>
    <property type="molecule type" value="Genomic_DNA"/>
</dbReference>
<reference evidence="3 4" key="1">
    <citation type="submission" date="2014-04" db="EMBL/GenBank/DDBJ databases">
        <authorList>
            <consortium name="DOE Joint Genome Institute"/>
            <person name="Kuo A."/>
            <person name="Tarkka M."/>
            <person name="Buscot F."/>
            <person name="Kohler A."/>
            <person name="Nagy L.G."/>
            <person name="Floudas D."/>
            <person name="Copeland A."/>
            <person name="Barry K.W."/>
            <person name="Cichocki N."/>
            <person name="Veneault-Fourrey C."/>
            <person name="LaButti K."/>
            <person name="Lindquist E.A."/>
            <person name="Lipzen A."/>
            <person name="Lundell T."/>
            <person name="Morin E."/>
            <person name="Murat C."/>
            <person name="Sun H."/>
            <person name="Tunlid A."/>
            <person name="Henrissat B."/>
            <person name="Grigoriev I.V."/>
            <person name="Hibbett D.S."/>
            <person name="Martin F."/>
            <person name="Nordberg H.P."/>
            <person name="Cantor M.N."/>
            <person name="Hua S.X."/>
        </authorList>
    </citation>
    <scope>NUCLEOTIDE SEQUENCE [LARGE SCALE GENOMIC DNA]</scope>
    <source>
        <strain evidence="3 4">F 1598</strain>
    </source>
</reference>
<proteinExistence type="predicted"/>
<reference evidence="4" key="2">
    <citation type="submission" date="2015-01" db="EMBL/GenBank/DDBJ databases">
        <title>Evolutionary Origins and Diversification of the Mycorrhizal Mutualists.</title>
        <authorList>
            <consortium name="DOE Joint Genome Institute"/>
            <consortium name="Mycorrhizal Genomics Consortium"/>
            <person name="Kohler A."/>
            <person name="Kuo A."/>
            <person name="Nagy L.G."/>
            <person name="Floudas D."/>
            <person name="Copeland A."/>
            <person name="Barry K.W."/>
            <person name="Cichocki N."/>
            <person name="Veneault-Fourrey C."/>
            <person name="LaButti K."/>
            <person name="Lindquist E.A."/>
            <person name="Lipzen A."/>
            <person name="Lundell T."/>
            <person name="Morin E."/>
            <person name="Murat C."/>
            <person name="Riley R."/>
            <person name="Ohm R."/>
            <person name="Sun H."/>
            <person name="Tunlid A."/>
            <person name="Henrissat B."/>
            <person name="Grigoriev I.V."/>
            <person name="Hibbett D.S."/>
            <person name="Martin F."/>
        </authorList>
    </citation>
    <scope>NUCLEOTIDE SEQUENCE [LARGE SCALE GENOMIC DNA]</scope>
    <source>
        <strain evidence="4">F 1598</strain>
    </source>
</reference>
<name>A0A0C3EUC5_PILCF</name>
<gene>
    <name evidence="3" type="ORF">PILCRDRAFT_98788</name>
</gene>
<keyword evidence="4" id="KW-1185">Reference proteome</keyword>
<dbReference type="PANTHER" id="PTHR10067:SF13">
    <property type="entry name" value="PHOSPHATIDYLSERINE DECARBOXYLASE"/>
    <property type="match status" value="1"/>
</dbReference>
<dbReference type="InParanoid" id="A0A0C3EUC5"/>
<organism evidence="3 4">
    <name type="scientific">Piloderma croceum (strain F 1598)</name>
    <dbReference type="NCBI Taxonomy" id="765440"/>
    <lineage>
        <taxon>Eukaryota</taxon>
        <taxon>Fungi</taxon>
        <taxon>Dikarya</taxon>
        <taxon>Basidiomycota</taxon>
        <taxon>Agaricomycotina</taxon>
        <taxon>Agaricomycetes</taxon>
        <taxon>Agaricomycetidae</taxon>
        <taxon>Atheliales</taxon>
        <taxon>Atheliaceae</taxon>
        <taxon>Piloderma</taxon>
    </lineage>
</organism>
<evidence type="ECO:0000256" key="2">
    <source>
        <dbReference type="ARBA" id="ARBA00023239"/>
    </source>
</evidence>